<accession>A0A183SDY4</accession>
<dbReference type="PROSITE" id="PS50219">
    <property type="entry name" value="CNH"/>
    <property type="match status" value="1"/>
</dbReference>
<dbReference type="InterPro" id="IPR019452">
    <property type="entry name" value="VPS39/TGF_beta_rcpt-assoc_1"/>
</dbReference>
<evidence type="ECO:0000256" key="4">
    <source>
        <dbReference type="SAM" id="MobiDB-lite"/>
    </source>
</evidence>
<dbReference type="InterPro" id="IPR001180">
    <property type="entry name" value="CNH_dom"/>
</dbReference>
<dbReference type="InterPro" id="IPR032914">
    <property type="entry name" value="Vam6/VPS39/TRAP1"/>
</dbReference>
<feature type="region of interest" description="Disordered" evidence="4">
    <location>
        <begin position="1049"/>
        <end position="1082"/>
    </location>
</feature>
<dbReference type="STRING" id="70667.A0A183SDY4"/>
<evidence type="ECO:0000256" key="1">
    <source>
        <dbReference type="ARBA" id="ARBA00004184"/>
    </source>
</evidence>
<dbReference type="Pfam" id="PF10366">
    <property type="entry name" value="Vps39_1"/>
    <property type="match status" value="1"/>
</dbReference>
<gene>
    <name evidence="6" type="ORF">SSLN_LOCUS2432</name>
</gene>
<dbReference type="Proteomes" id="UP000275846">
    <property type="component" value="Unassembled WGS sequence"/>
</dbReference>
<dbReference type="WBParaSite" id="SSLN_0000250601-mRNA-1">
    <property type="protein sequence ID" value="SSLN_0000250601-mRNA-1"/>
    <property type="gene ID" value="SSLN_0000250601"/>
</dbReference>
<dbReference type="PANTHER" id="PTHR12894">
    <property type="entry name" value="CNH DOMAIN CONTAINING"/>
    <property type="match status" value="1"/>
</dbReference>
<keyword evidence="7" id="KW-1185">Reference proteome</keyword>
<dbReference type="PANTHER" id="PTHR12894:SF49">
    <property type="entry name" value="VAM6_VPS39-LIKE PROTEIN"/>
    <property type="match status" value="1"/>
</dbReference>
<dbReference type="EMBL" id="UYSU01032250">
    <property type="protein sequence ID" value="VDL88817.1"/>
    <property type="molecule type" value="Genomic_DNA"/>
</dbReference>
<feature type="compositionally biased region" description="Polar residues" evidence="4">
    <location>
        <begin position="1065"/>
        <end position="1074"/>
    </location>
</feature>
<proteinExistence type="inferred from homology"/>
<dbReference type="Pfam" id="PF10367">
    <property type="entry name" value="zf-Vps39_C"/>
    <property type="match status" value="1"/>
</dbReference>
<reference evidence="8" key="1">
    <citation type="submission" date="2016-06" db="UniProtKB">
        <authorList>
            <consortium name="WormBaseParasite"/>
        </authorList>
    </citation>
    <scope>IDENTIFICATION</scope>
</reference>
<feature type="domain" description="CNH" evidence="5">
    <location>
        <begin position="15"/>
        <end position="409"/>
    </location>
</feature>
<dbReference type="GO" id="GO:0006914">
    <property type="term" value="P:autophagy"/>
    <property type="evidence" value="ECO:0007669"/>
    <property type="project" value="TreeGrafter"/>
</dbReference>
<keyword evidence="2" id="KW-0472">Membrane</keyword>
<evidence type="ECO:0000313" key="7">
    <source>
        <dbReference type="Proteomes" id="UP000275846"/>
    </source>
</evidence>
<name>A0A183SDY4_SCHSO</name>
<comment type="subcellular location">
    <subcellularLocation>
        <location evidence="1">Endomembrane system</location>
        <topology evidence="1">Peripheral membrane protein</topology>
    </subcellularLocation>
</comment>
<feature type="compositionally biased region" description="Basic and acidic residues" evidence="4">
    <location>
        <begin position="1049"/>
        <end position="1059"/>
    </location>
</feature>
<dbReference type="Pfam" id="PF00780">
    <property type="entry name" value="CNH"/>
    <property type="match status" value="1"/>
</dbReference>
<reference evidence="6 7" key="2">
    <citation type="submission" date="2018-11" db="EMBL/GenBank/DDBJ databases">
        <authorList>
            <consortium name="Pathogen Informatics"/>
        </authorList>
    </citation>
    <scope>NUCLEOTIDE SEQUENCE [LARGE SCALE GENOMIC DNA]</scope>
    <source>
        <strain evidence="6 7">NST_G2</strain>
    </source>
</reference>
<evidence type="ECO:0000256" key="3">
    <source>
        <dbReference type="ARBA" id="ARBA00038201"/>
    </source>
</evidence>
<dbReference type="GO" id="GO:0034058">
    <property type="term" value="P:endosomal vesicle fusion"/>
    <property type="evidence" value="ECO:0007669"/>
    <property type="project" value="TreeGrafter"/>
</dbReference>
<feature type="region of interest" description="Disordered" evidence="4">
    <location>
        <begin position="286"/>
        <end position="318"/>
    </location>
</feature>
<dbReference type="OrthoDB" id="5325112at2759"/>
<evidence type="ECO:0000259" key="5">
    <source>
        <dbReference type="PROSITE" id="PS50219"/>
    </source>
</evidence>
<dbReference type="GO" id="GO:0012505">
    <property type="term" value="C:endomembrane system"/>
    <property type="evidence" value="ECO:0007669"/>
    <property type="project" value="UniProtKB-SubCell"/>
</dbReference>
<organism evidence="8">
    <name type="scientific">Schistocephalus solidus</name>
    <name type="common">Tapeworm</name>
    <dbReference type="NCBI Taxonomy" id="70667"/>
    <lineage>
        <taxon>Eukaryota</taxon>
        <taxon>Metazoa</taxon>
        <taxon>Spiralia</taxon>
        <taxon>Lophotrochozoa</taxon>
        <taxon>Platyhelminthes</taxon>
        <taxon>Cestoda</taxon>
        <taxon>Eucestoda</taxon>
        <taxon>Diphyllobothriidea</taxon>
        <taxon>Diphyllobothriidae</taxon>
        <taxon>Schistocephalus</taxon>
    </lineage>
</organism>
<protein>
    <submittedName>
        <fullName evidence="8">CNH domain-containing protein</fullName>
    </submittedName>
</protein>
<dbReference type="GO" id="GO:0016020">
    <property type="term" value="C:membrane"/>
    <property type="evidence" value="ECO:0007669"/>
    <property type="project" value="TreeGrafter"/>
</dbReference>
<feature type="region of interest" description="Disordered" evidence="4">
    <location>
        <begin position="889"/>
        <end position="920"/>
    </location>
</feature>
<evidence type="ECO:0000256" key="2">
    <source>
        <dbReference type="ARBA" id="ARBA00023136"/>
    </source>
</evidence>
<evidence type="ECO:0000313" key="6">
    <source>
        <dbReference type="EMBL" id="VDL88817.1"/>
    </source>
</evidence>
<dbReference type="GO" id="GO:0005737">
    <property type="term" value="C:cytoplasm"/>
    <property type="evidence" value="ECO:0007669"/>
    <property type="project" value="TreeGrafter"/>
</dbReference>
<evidence type="ECO:0000313" key="8">
    <source>
        <dbReference type="WBParaSite" id="SSLN_0000250601-mRNA-1"/>
    </source>
</evidence>
<comment type="similarity">
    <text evidence="3">Belongs to the VAM6/VPS39 family.</text>
</comment>
<dbReference type="InterPro" id="IPR019453">
    <property type="entry name" value="VPS39/TGFA1_Znf"/>
</dbReference>
<sequence length="1295" mass="144660">MHEAFYPIRLIKNNHYEFESISCYQNYLLLGAKSGLLLIYEVVPASNTQAKAFVPSDKPEKLTRQVEPLKLSTNDGEIAGESERDTTIANFDIPSFNVRVCATHHLSKKRVMQLCAVPEYGLFLALTDLHLAAYRLSDRQLVAVVPNSKGFGNLGSRQSEFTEEVKLTDGKQCPSLHLCACSKRKLSFFGWSPEQRKFLPPSALGDAAIAKWPDDYTLSEPAMCVQFCGLDILMVGLRSEYLRLKLSTREVQIITTPNKLAGTLMSPLPYCLDQVAFHKYGTPANSKRRRRFSSSAHLDQTANEKSDNENSAGTVGPSPEASLWMTGSAAPFALASDDQLFTLLPNTGFIDEKPAFRWSGIPQCFQFCPPYLLAGLTKSLEVWSLDPCELTQTLQIPSVRAMCYNNGWLYATAAASTASTPSASGVASPSGSPVTTSSGSDVWLLLAANRSNLIRQLVQRKVSQELLRVMNQHFLCLLQEFEIALKLATFTHLSAQPVLQIEDLTALYAFHLFDQDRQFEKALNLFCQLNTDPFQVLGLCPGMLPEDFSGELKYPSTPVPLTEEEKKMLLEPLITYLVRWRNRLRASAPTNSTGSPGTHPVAKHDNSKVLLRRFFCSQLVPRLSLLQLVDTCLLKCYLVTNIARVGPLLRQENYCHLEEAERVLTFNHRYADLVTMYRARGLHQQALRVLTKVALGTVETEKAETSDGAQSPDMIVAYLKDLYPANFELVAQFGDWIMNKHPKSWMSIFVAWERELRRKLLSAAPDGESFAGFAYRDQVIRHLDKHAPYLIIPFLERVIFMPNDWDDDIEDNEETAKEEDAKKDLKISNLNSSGTSSHTLQCTTLCDEMTNQINGPSSPTVNGSSQTVCGVNPFTCLWPLPRPRWSMTPSAVKHRPNPSLPMRSEQEPGPDDLPEIEPLPFSPEPTELHNRYARALIFPNMCFFVLRRQIQTLQPDPTKLALRVDEEEPSNGPVARLRRRLLNFLVHPQACFSAISLLPKLPYDACFEERALLFAKLCRHEQALTLWIHLLNQWERALQHCAQAQAESERRAATQEQTRRISPRSGATTANTVLQQQRQQHQLEGTSEPLDIYTLLFEVCLNPLEPIALGIVPPSRGSTPEACSVGSPKKSIFTDLKFEPRLDLALNVLQSFGERVNAPKILRALPGSISLHDMANFLEVLHTLPLPPPPLQLQCTVKQQESIIARLVFFLGAARSESIQSRKAHAAATAGRLFKVSTLSTCRQCRRRIGASAFVRYPDSGDLVHYGCCRDLSSSFAVSVTTTAGSRAAGNNSLT</sequence>